<sequence>MLQNVDDPPRKFVLDVVSGCIEHKKMLDVVVNAFYGQNRNWLSKSDRNQFVIVCYLVTFALDELGLQEFGNIVETLGIKKMHLFLNFFFSNLTSWIQEEWSGVYEADFVEKQWILPLLGWRPEINILMDQLAAKISRRSQVKKAKVKTTQPQEFTLTKPKPRPRPRPLPQPELIPQQEKFKPVPKSTYTDPNELQILEEIKEKNHEKAEDRLYEANKKQFRCVNPEKSEHTKKVIAQIEQDLDSKLKFNSFHSSGLPPSIKADSCSVKLNNAAILRREALNDRQVEEELQRIERLLQGAREPSSFLQWQREMLERDLQEKLPMIERRRLEARIGGEEAALVRQRITERNQKAAQLKKEETAQLMQKYAEKRMQEEKELRDLVRHVAEGHKNSKAAKEKIQKLKQNIVKEVSEQSQELLRQALEEQQEELCRKYQIIREIHSIESLPRIRPNNFRDTETAGHELLGEMSLAELKERLALLRQAERAEQEERRGHILEEKQRRKQEMLEKLDTIELHRRVLAKAAANRKEEKKAKQEFLQQVVAQDETVLALRKKLEEKKLERKRLKQNEKSQACKRTTAHTGTHSEESLKVQSWEELERSLARYIQDDSPS</sequence>
<dbReference type="OMA" id="VQDGRYC"/>
<keyword evidence="1" id="KW-0175">Coiled coil</keyword>
<dbReference type="PANTHER" id="PTHR34649">
    <property type="entry name" value="CILIA- AND FLAGELLA-ASSOCIATED PROTEIN 99"/>
    <property type="match status" value="1"/>
</dbReference>
<dbReference type="Ensembl" id="ENSKMAT00000007035.1">
    <property type="protein sequence ID" value="ENSKMAP00000006922.1"/>
    <property type="gene ID" value="ENSKMAG00000005227.1"/>
</dbReference>
<evidence type="ECO:0000313" key="4">
    <source>
        <dbReference type="Proteomes" id="UP000264800"/>
    </source>
</evidence>
<dbReference type="InterPro" id="IPR039341">
    <property type="entry name" value="CFAP99"/>
</dbReference>
<accession>A0A3Q3EZB0</accession>
<evidence type="ECO:0000313" key="3">
    <source>
        <dbReference type="Ensembl" id="ENSKMAP00000006922.1"/>
    </source>
</evidence>
<dbReference type="AlphaFoldDB" id="A0A3Q3EZB0"/>
<reference evidence="3" key="1">
    <citation type="submission" date="2025-08" db="UniProtKB">
        <authorList>
            <consortium name="Ensembl"/>
        </authorList>
    </citation>
    <scope>IDENTIFICATION</scope>
</reference>
<protein>
    <submittedName>
        <fullName evidence="3">Cilia and flagella associated protein 99</fullName>
    </submittedName>
</protein>
<dbReference type="Proteomes" id="UP000264800">
    <property type="component" value="Unplaced"/>
</dbReference>
<feature type="compositionally biased region" description="Polar residues" evidence="2">
    <location>
        <begin position="569"/>
        <end position="581"/>
    </location>
</feature>
<evidence type="ECO:0000256" key="2">
    <source>
        <dbReference type="SAM" id="MobiDB-lite"/>
    </source>
</evidence>
<proteinExistence type="predicted"/>
<dbReference type="STRING" id="37003.ENSKMAP00000006922"/>
<reference evidence="3" key="2">
    <citation type="submission" date="2025-09" db="UniProtKB">
        <authorList>
            <consortium name="Ensembl"/>
        </authorList>
    </citation>
    <scope>IDENTIFICATION</scope>
</reference>
<feature type="region of interest" description="Disordered" evidence="2">
    <location>
        <begin position="142"/>
        <end position="174"/>
    </location>
</feature>
<keyword evidence="4" id="KW-1185">Reference proteome</keyword>
<feature type="coiled-coil region" evidence="1">
    <location>
        <begin position="357"/>
        <end position="439"/>
    </location>
</feature>
<dbReference type="GeneTree" id="ENSGT00500000045231"/>
<feature type="region of interest" description="Disordered" evidence="2">
    <location>
        <begin position="561"/>
        <end position="591"/>
    </location>
</feature>
<evidence type="ECO:0000256" key="1">
    <source>
        <dbReference type="SAM" id="Coils"/>
    </source>
</evidence>
<organism evidence="3 4">
    <name type="scientific">Kryptolebias marmoratus</name>
    <name type="common">Mangrove killifish</name>
    <name type="synonym">Rivulus marmoratus</name>
    <dbReference type="NCBI Taxonomy" id="37003"/>
    <lineage>
        <taxon>Eukaryota</taxon>
        <taxon>Metazoa</taxon>
        <taxon>Chordata</taxon>
        <taxon>Craniata</taxon>
        <taxon>Vertebrata</taxon>
        <taxon>Euteleostomi</taxon>
        <taxon>Actinopterygii</taxon>
        <taxon>Neopterygii</taxon>
        <taxon>Teleostei</taxon>
        <taxon>Neoteleostei</taxon>
        <taxon>Acanthomorphata</taxon>
        <taxon>Ovalentaria</taxon>
        <taxon>Atherinomorphae</taxon>
        <taxon>Cyprinodontiformes</taxon>
        <taxon>Rivulidae</taxon>
        <taxon>Kryptolebias</taxon>
    </lineage>
</organism>
<name>A0A3Q3EZB0_KRYMA</name>
<dbReference type="PANTHER" id="PTHR34649:SF1">
    <property type="entry name" value="CILIA- AND FLAGELLA-ASSOCIATED PROTEIN 99"/>
    <property type="match status" value="1"/>
</dbReference>